<keyword evidence="6 7" id="KW-0472">Membrane</keyword>
<dbReference type="InterPro" id="IPR036259">
    <property type="entry name" value="MFS_trans_sf"/>
</dbReference>
<evidence type="ECO:0000256" key="4">
    <source>
        <dbReference type="ARBA" id="ARBA00022692"/>
    </source>
</evidence>
<proteinExistence type="predicted"/>
<evidence type="ECO:0000259" key="8">
    <source>
        <dbReference type="PROSITE" id="PS50850"/>
    </source>
</evidence>
<dbReference type="STRING" id="1008459.TASI_0065"/>
<feature type="transmembrane region" description="Helical" evidence="7">
    <location>
        <begin position="141"/>
        <end position="163"/>
    </location>
</feature>
<dbReference type="Proteomes" id="UP000009284">
    <property type="component" value="Chromosome"/>
</dbReference>
<evidence type="ECO:0000256" key="1">
    <source>
        <dbReference type="ARBA" id="ARBA00004651"/>
    </source>
</evidence>
<evidence type="ECO:0000256" key="6">
    <source>
        <dbReference type="ARBA" id="ARBA00023136"/>
    </source>
</evidence>
<gene>
    <name evidence="9" type="ordered locus">TASI_0065</name>
</gene>
<dbReference type="GO" id="GO:0005886">
    <property type="term" value="C:plasma membrane"/>
    <property type="evidence" value="ECO:0007669"/>
    <property type="project" value="UniProtKB-SubCell"/>
</dbReference>
<evidence type="ECO:0000256" key="2">
    <source>
        <dbReference type="ARBA" id="ARBA00022448"/>
    </source>
</evidence>
<protein>
    <submittedName>
        <fullName evidence="9">Major facilitator superfamily MFS_1</fullName>
    </submittedName>
</protein>
<organism evidence="9 10">
    <name type="scientific">Taylorella asinigenitalis (strain MCE3)</name>
    <dbReference type="NCBI Taxonomy" id="1008459"/>
    <lineage>
        <taxon>Bacteria</taxon>
        <taxon>Pseudomonadati</taxon>
        <taxon>Pseudomonadota</taxon>
        <taxon>Betaproteobacteria</taxon>
        <taxon>Burkholderiales</taxon>
        <taxon>Alcaligenaceae</taxon>
        <taxon>Taylorella</taxon>
    </lineage>
</organism>
<dbReference type="HOGENOM" id="CLU_000960_28_3_4"/>
<dbReference type="CDD" id="cd17321">
    <property type="entry name" value="MFS_MMR_MDR_like"/>
    <property type="match status" value="1"/>
</dbReference>
<dbReference type="PANTHER" id="PTHR42718:SF46">
    <property type="entry name" value="BLR6921 PROTEIN"/>
    <property type="match status" value="1"/>
</dbReference>
<evidence type="ECO:0000256" key="3">
    <source>
        <dbReference type="ARBA" id="ARBA00022475"/>
    </source>
</evidence>
<feature type="transmembrane region" description="Helical" evidence="7">
    <location>
        <begin position="201"/>
        <end position="221"/>
    </location>
</feature>
<feature type="transmembrane region" description="Helical" evidence="7">
    <location>
        <begin position="82"/>
        <end position="99"/>
    </location>
</feature>
<dbReference type="PROSITE" id="PS50850">
    <property type="entry name" value="MFS"/>
    <property type="match status" value="1"/>
</dbReference>
<feature type="transmembrane region" description="Helical" evidence="7">
    <location>
        <begin position="12"/>
        <end position="33"/>
    </location>
</feature>
<dbReference type="InterPro" id="IPR011701">
    <property type="entry name" value="MFS"/>
</dbReference>
<reference key="1">
    <citation type="submission" date="2011-09" db="EMBL/GenBank/DDBJ databases">
        <title>Genomic characterization of the Taylorella genus.</title>
        <authorList>
            <person name="Hebert L."/>
            <person name="Moumen B."/>
            <person name="Pons N."/>
            <person name="Duquesne F."/>
            <person name="Breuil M.-F."/>
            <person name="Goux D."/>
            <person name="Batto J.-M."/>
            <person name="Renault P."/>
            <person name="Laugier C."/>
            <person name="Petry S."/>
        </authorList>
    </citation>
    <scope>NUCLEOTIDE SEQUENCE</scope>
    <source>
        <strain>MCE3</strain>
    </source>
</reference>
<name>G4QD39_TAYAM</name>
<feature type="domain" description="Major facilitator superfamily (MFS) profile" evidence="8">
    <location>
        <begin position="16"/>
        <end position="449"/>
    </location>
</feature>
<feature type="transmembrane region" description="Helical" evidence="7">
    <location>
        <begin position="111"/>
        <end position="129"/>
    </location>
</feature>
<evidence type="ECO:0000313" key="10">
    <source>
        <dbReference type="Proteomes" id="UP000009284"/>
    </source>
</evidence>
<sequence length="453" mass="48432">MDSKHDGLPKPQLYWAVFCLFSVIAVCVIDGIITNIALPTIQRDFGVTQQESIWVINAYNIVLISALFTFSSLADRFGFKRLLRVGLVVFGIGAFGSLLSQSLTMLICTRIIQGFGAAILMSLTGGLLRNIYPKERVAMGIAFNGMVIGACALIAPSLGAFIIGISDWHWIYGFSIPIIILGLLLSRFLPRLPRVKKAIDYKSALLNAITFGSLVAGLDIIYSNTLLGVILLVVSLASVITLYKHSLAQEHPMVPVDLLKIVSFRDAALVSAFAFISSTASMVATPFYFEHVLGYNTKTVGLIFSSWPVAGFIMGPISAKLSARFPAALLAGIGSLILTGGLIMFALLPTDSAKYMYALALFISGLGFGFLQTPNGKTLLLAAPQNRASAAGGMQATSRIFGQCVGGALVATSFSINSEEGAYYGIILSVVAAIIAAIINLYRFITKQDSQVI</sequence>
<comment type="subcellular location">
    <subcellularLocation>
        <location evidence="1">Cell membrane</location>
        <topology evidence="1">Multi-pass membrane protein</topology>
    </subcellularLocation>
</comment>
<dbReference type="EMBL" id="CP003059">
    <property type="protein sequence ID" value="AEP35856.1"/>
    <property type="molecule type" value="Genomic_DNA"/>
</dbReference>
<feature type="transmembrane region" description="Helical" evidence="7">
    <location>
        <begin position="355"/>
        <end position="375"/>
    </location>
</feature>
<feature type="transmembrane region" description="Helical" evidence="7">
    <location>
        <begin position="53"/>
        <end position="70"/>
    </location>
</feature>
<dbReference type="GO" id="GO:0022857">
    <property type="term" value="F:transmembrane transporter activity"/>
    <property type="evidence" value="ECO:0007669"/>
    <property type="project" value="InterPro"/>
</dbReference>
<feature type="transmembrane region" description="Helical" evidence="7">
    <location>
        <begin position="169"/>
        <end position="189"/>
    </location>
</feature>
<reference evidence="9 10" key="2">
    <citation type="journal article" date="2012" name="PLoS ONE">
        <title>Genomic characterization of the taylorella genus.</title>
        <authorList>
            <person name="Hebert L."/>
            <person name="Moumen B."/>
            <person name="Pons N."/>
            <person name="Duquesne F."/>
            <person name="Breuil M.F."/>
            <person name="Goux D."/>
            <person name="Batto J.M."/>
            <person name="Laugier C."/>
            <person name="Renault P."/>
            <person name="Petry S."/>
        </authorList>
    </citation>
    <scope>NUCLEOTIDE SEQUENCE [LARGE SCALE GENOMIC DNA]</scope>
    <source>
        <strain evidence="9 10">MCE3</strain>
    </source>
</reference>
<dbReference type="InterPro" id="IPR020846">
    <property type="entry name" value="MFS_dom"/>
</dbReference>
<dbReference type="OrthoDB" id="9807274at2"/>
<evidence type="ECO:0000256" key="5">
    <source>
        <dbReference type="ARBA" id="ARBA00022989"/>
    </source>
</evidence>
<feature type="transmembrane region" description="Helical" evidence="7">
    <location>
        <begin position="227"/>
        <end position="246"/>
    </location>
</feature>
<keyword evidence="3" id="KW-1003">Cell membrane</keyword>
<dbReference type="eggNOG" id="COG0477">
    <property type="taxonomic scope" value="Bacteria"/>
</dbReference>
<feature type="transmembrane region" description="Helical" evidence="7">
    <location>
        <begin position="422"/>
        <end position="442"/>
    </location>
</feature>
<feature type="transmembrane region" description="Helical" evidence="7">
    <location>
        <begin position="267"/>
        <end position="289"/>
    </location>
</feature>
<dbReference type="KEGG" id="tas:TASI_0065"/>
<keyword evidence="2" id="KW-0813">Transport</keyword>
<dbReference type="SUPFAM" id="SSF103473">
    <property type="entry name" value="MFS general substrate transporter"/>
    <property type="match status" value="1"/>
</dbReference>
<dbReference type="RefSeq" id="WP_014110755.1">
    <property type="nucleotide sequence ID" value="NC_016043.1"/>
</dbReference>
<dbReference type="Pfam" id="PF07690">
    <property type="entry name" value="MFS_1"/>
    <property type="match status" value="1"/>
</dbReference>
<dbReference type="AlphaFoldDB" id="G4QD39"/>
<dbReference type="Gene3D" id="1.20.1250.20">
    <property type="entry name" value="MFS general substrate transporter like domains"/>
    <property type="match status" value="1"/>
</dbReference>
<evidence type="ECO:0000256" key="7">
    <source>
        <dbReference type="SAM" id="Phobius"/>
    </source>
</evidence>
<keyword evidence="5 7" id="KW-1133">Transmembrane helix</keyword>
<accession>G4QD39</accession>
<dbReference type="PANTHER" id="PTHR42718">
    <property type="entry name" value="MAJOR FACILITATOR SUPERFAMILY MULTIDRUG TRANSPORTER MFSC"/>
    <property type="match status" value="1"/>
</dbReference>
<keyword evidence="4 7" id="KW-0812">Transmembrane</keyword>
<dbReference type="Gene3D" id="1.20.1720.10">
    <property type="entry name" value="Multidrug resistance protein D"/>
    <property type="match status" value="1"/>
</dbReference>
<feature type="transmembrane region" description="Helical" evidence="7">
    <location>
        <begin position="327"/>
        <end position="349"/>
    </location>
</feature>
<keyword evidence="10" id="KW-1185">Reference proteome</keyword>
<evidence type="ECO:0000313" key="9">
    <source>
        <dbReference type="EMBL" id="AEP35856.1"/>
    </source>
</evidence>